<dbReference type="EMBL" id="MT141987">
    <property type="protein sequence ID" value="QJA72905.1"/>
    <property type="molecule type" value="Genomic_DNA"/>
</dbReference>
<organism evidence="2">
    <name type="scientific">viral metagenome</name>
    <dbReference type="NCBI Taxonomy" id="1070528"/>
    <lineage>
        <taxon>unclassified sequences</taxon>
        <taxon>metagenomes</taxon>
        <taxon>organismal metagenomes</taxon>
    </lineage>
</organism>
<dbReference type="PANTHER" id="PTHR43196:SF2">
    <property type="entry name" value="PHOSPHOADENOSINE PHOSPHOSULFATE REDUCTASE"/>
    <property type="match status" value="1"/>
</dbReference>
<evidence type="ECO:0000313" key="2">
    <source>
        <dbReference type="EMBL" id="QJA72905.1"/>
    </source>
</evidence>
<sequence>MQQLLIDGRTKEEEAIDFLCRHEPPEGYFLGFSGGKDSTVIDHIAIMAGVKYQRFYERTGIDPPEIVKHIKRHFPDTVFLKPKEPFFKLLVKKGFPTKTKRWCCEHIKHSLGNNIPLKHRVLGIRAEESPKRRKYGRVHNFKPSHVGYFPIFDWLEWEVWEHIDRHGLPYCSLYDEGFSRLGCVVCPFICRNDRRAVDAHKLRWPKIYRAFENAMYELYEKKMHHRHRIIGKAQLFEEFMENWYRGK</sequence>
<proteinExistence type="predicted"/>
<dbReference type="Pfam" id="PF01507">
    <property type="entry name" value="PAPS_reduct"/>
    <property type="match status" value="1"/>
</dbReference>
<evidence type="ECO:0000259" key="1">
    <source>
        <dbReference type="Pfam" id="PF01507"/>
    </source>
</evidence>
<reference evidence="2" key="1">
    <citation type="submission" date="2020-03" db="EMBL/GenBank/DDBJ databases">
        <title>The deep terrestrial virosphere.</title>
        <authorList>
            <person name="Holmfeldt K."/>
            <person name="Nilsson E."/>
            <person name="Simone D."/>
            <person name="Lopez-Fernandez M."/>
            <person name="Wu X."/>
            <person name="de Brujin I."/>
            <person name="Lundin D."/>
            <person name="Andersson A."/>
            <person name="Bertilsson S."/>
            <person name="Dopson M."/>
        </authorList>
    </citation>
    <scope>NUCLEOTIDE SEQUENCE</scope>
    <source>
        <strain evidence="2">MM415A02565</strain>
    </source>
</reference>
<dbReference type="InterPro" id="IPR050128">
    <property type="entry name" value="Sulfate_adenylyltrnsfr_sub2"/>
</dbReference>
<dbReference type="InterPro" id="IPR014729">
    <property type="entry name" value="Rossmann-like_a/b/a_fold"/>
</dbReference>
<gene>
    <name evidence="2" type="ORF">MM415A02565_0002</name>
</gene>
<dbReference type="SUPFAM" id="SSF52402">
    <property type="entry name" value="Adenine nucleotide alpha hydrolases-like"/>
    <property type="match status" value="1"/>
</dbReference>
<protein>
    <submittedName>
        <fullName evidence="2">Putative phosphoadenosine phosphosulfate</fullName>
    </submittedName>
</protein>
<dbReference type="GO" id="GO:0003824">
    <property type="term" value="F:catalytic activity"/>
    <property type="evidence" value="ECO:0007669"/>
    <property type="project" value="InterPro"/>
</dbReference>
<name>A0A6M3JVY8_9ZZZZ</name>
<accession>A0A6M3JVY8</accession>
<dbReference type="InterPro" id="IPR002500">
    <property type="entry name" value="PAPS_reduct_dom"/>
</dbReference>
<feature type="domain" description="Phosphoadenosine phosphosulphate reductase" evidence="1">
    <location>
        <begin position="29"/>
        <end position="187"/>
    </location>
</feature>
<dbReference type="Gene3D" id="3.40.50.620">
    <property type="entry name" value="HUPs"/>
    <property type="match status" value="1"/>
</dbReference>
<dbReference type="PANTHER" id="PTHR43196">
    <property type="entry name" value="SULFATE ADENYLYLTRANSFERASE SUBUNIT 2"/>
    <property type="match status" value="1"/>
</dbReference>
<dbReference type="AlphaFoldDB" id="A0A6M3JVY8"/>